<sequence>MRTATPGGRGAAPRGPSDTCGRGRGAPETEPAPGARPTARARAAGSGAAPRAPRLQERPTDLRRTYSVLRARYTTRFTSEETTIGGLPYGQINICTIKIPLTL</sequence>
<comment type="caution">
    <text evidence="2">The sequence shown here is derived from an EMBL/GenBank/DDBJ whole genome shotgun (WGS) entry which is preliminary data.</text>
</comment>
<dbReference type="AlphaFoldDB" id="A0A8J2RJB0"/>
<feature type="compositionally biased region" description="Low complexity" evidence="1">
    <location>
        <begin position="26"/>
        <end position="53"/>
    </location>
</feature>
<keyword evidence="3" id="KW-1185">Reference proteome</keyword>
<evidence type="ECO:0000256" key="1">
    <source>
        <dbReference type="SAM" id="MobiDB-lite"/>
    </source>
</evidence>
<accession>A0A8J2RJB0</accession>
<organism evidence="2 3">
    <name type="scientific">Danaus chrysippus</name>
    <name type="common">African queen</name>
    <dbReference type="NCBI Taxonomy" id="151541"/>
    <lineage>
        <taxon>Eukaryota</taxon>
        <taxon>Metazoa</taxon>
        <taxon>Ecdysozoa</taxon>
        <taxon>Arthropoda</taxon>
        <taxon>Hexapoda</taxon>
        <taxon>Insecta</taxon>
        <taxon>Pterygota</taxon>
        <taxon>Neoptera</taxon>
        <taxon>Endopterygota</taxon>
        <taxon>Lepidoptera</taxon>
        <taxon>Glossata</taxon>
        <taxon>Ditrysia</taxon>
        <taxon>Papilionoidea</taxon>
        <taxon>Nymphalidae</taxon>
        <taxon>Danainae</taxon>
        <taxon>Danaini</taxon>
        <taxon>Danaina</taxon>
        <taxon>Danaus</taxon>
        <taxon>Anosia</taxon>
    </lineage>
</organism>
<dbReference type="EMBL" id="CAKASE010000083">
    <property type="protein sequence ID" value="CAG9585005.1"/>
    <property type="molecule type" value="Genomic_DNA"/>
</dbReference>
<feature type="compositionally biased region" description="Low complexity" evidence="1">
    <location>
        <begin position="1"/>
        <end position="16"/>
    </location>
</feature>
<evidence type="ECO:0000313" key="3">
    <source>
        <dbReference type="Proteomes" id="UP000789524"/>
    </source>
</evidence>
<protein>
    <submittedName>
        <fullName evidence="2">(African queen) hypothetical protein</fullName>
    </submittedName>
</protein>
<evidence type="ECO:0000313" key="2">
    <source>
        <dbReference type="EMBL" id="CAG9585005.1"/>
    </source>
</evidence>
<proteinExistence type="predicted"/>
<gene>
    <name evidence="2" type="ORF">DCHRY22_LOCUS15498</name>
</gene>
<feature type="region of interest" description="Disordered" evidence="1">
    <location>
        <begin position="1"/>
        <end position="63"/>
    </location>
</feature>
<reference evidence="2" key="1">
    <citation type="submission" date="2021-09" db="EMBL/GenBank/DDBJ databases">
        <authorList>
            <person name="Martin H S."/>
        </authorList>
    </citation>
    <scope>NUCLEOTIDE SEQUENCE</scope>
</reference>
<feature type="compositionally biased region" description="Basic and acidic residues" evidence="1">
    <location>
        <begin position="54"/>
        <end position="63"/>
    </location>
</feature>
<dbReference type="Proteomes" id="UP000789524">
    <property type="component" value="Unassembled WGS sequence"/>
</dbReference>
<name>A0A8J2RJB0_9NEOP</name>